<dbReference type="OrthoDB" id="7282653at2"/>
<dbReference type="Gene3D" id="2.40.50.100">
    <property type="match status" value="1"/>
</dbReference>
<keyword evidence="2" id="KW-1185">Reference proteome</keyword>
<dbReference type="eggNOG" id="COG0511">
    <property type="taxonomic scope" value="Bacteria"/>
</dbReference>
<gene>
    <name evidence="1" type="ORF">Mame_01723</name>
</gene>
<name>A0A1U9Z0A1_9HYPH</name>
<dbReference type="STRING" id="1122214.Mame_01723"/>
<evidence type="ECO:0000313" key="2">
    <source>
        <dbReference type="Proteomes" id="UP000191135"/>
    </source>
</evidence>
<dbReference type="SUPFAM" id="SSF51230">
    <property type="entry name" value="Single hybrid motif"/>
    <property type="match status" value="1"/>
</dbReference>
<reference evidence="1 2" key="1">
    <citation type="submission" date="2017-03" db="EMBL/GenBank/DDBJ databases">
        <title>Foreign affairs: Plasmid Transfer between Roseobacters and Rhizobia.</title>
        <authorList>
            <person name="Bartling P."/>
            <person name="Bunk B."/>
            <person name="Overmann J."/>
            <person name="Brinkmann H."/>
            <person name="Petersen J."/>
        </authorList>
    </citation>
    <scope>NUCLEOTIDE SEQUENCE [LARGE SCALE GENOMIC DNA]</scope>
    <source>
        <strain evidence="1 2">MACL11</strain>
    </source>
</reference>
<dbReference type="InterPro" id="IPR011053">
    <property type="entry name" value="Single_hybrid_motif"/>
</dbReference>
<proteinExistence type="predicted"/>
<accession>A0A1U9Z0A1</accession>
<dbReference type="EMBL" id="CP020330">
    <property type="protein sequence ID" value="AQZ51070.1"/>
    <property type="molecule type" value="Genomic_DNA"/>
</dbReference>
<organism evidence="1 2">
    <name type="scientific">Martelella mediterranea DSM 17316</name>
    <dbReference type="NCBI Taxonomy" id="1122214"/>
    <lineage>
        <taxon>Bacteria</taxon>
        <taxon>Pseudomonadati</taxon>
        <taxon>Pseudomonadota</taxon>
        <taxon>Alphaproteobacteria</taxon>
        <taxon>Hyphomicrobiales</taxon>
        <taxon>Aurantimonadaceae</taxon>
        <taxon>Martelella</taxon>
    </lineage>
</organism>
<dbReference type="KEGG" id="mmed:Mame_01723"/>
<dbReference type="AlphaFoldDB" id="A0A1U9Z0A1"/>
<evidence type="ECO:0000313" key="1">
    <source>
        <dbReference type="EMBL" id="AQZ51070.1"/>
    </source>
</evidence>
<dbReference type="RefSeq" id="WP_018067510.1">
    <property type="nucleotide sequence ID" value="NZ_AQWH01000043.1"/>
</dbReference>
<sequence length="132" mass="13739">MFSETELETLSEGMRQTGIRELRIDGVDGFLELVLPEAEHQASLVTGPAPTTRVSVRSLALGLFQPCGDDDGLSAVSFGSSVRAGQIIGYVADGCVRAPIEAPASGVIASDIPASGTVVGYCDILFELEAQP</sequence>
<dbReference type="Proteomes" id="UP000191135">
    <property type="component" value="Chromosome"/>
</dbReference>
<evidence type="ECO:0008006" key="3">
    <source>
        <dbReference type="Google" id="ProtNLM"/>
    </source>
</evidence>
<protein>
    <recommendedName>
        <fullName evidence="3">Biotin carboxyl carrier protein of acetyl-CoA carboxylase</fullName>
    </recommendedName>
</protein>